<keyword evidence="2" id="KW-1185">Reference proteome</keyword>
<dbReference type="EMBL" id="CACVKT020007910">
    <property type="protein sequence ID" value="CAC5411807.1"/>
    <property type="molecule type" value="Genomic_DNA"/>
</dbReference>
<reference evidence="1 2" key="1">
    <citation type="submission" date="2020-06" db="EMBL/GenBank/DDBJ databases">
        <authorList>
            <person name="Li R."/>
            <person name="Bekaert M."/>
        </authorList>
    </citation>
    <scope>NUCLEOTIDE SEQUENCE [LARGE SCALE GENOMIC DNA]</scope>
    <source>
        <strain evidence="2">wild</strain>
    </source>
</reference>
<name>A0A6J8DVQ6_MYTCO</name>
<dbReference type="AlphaFoldDB" id="A0A6J8DVQ6"/>
<evidence type="ECO:0000313" key="2">
    <source>
        <dbReference type="Proteomes" id="UP000507470"/>
    </source>
</evidence>
<evidence type="ECO:0000313" key="1">
    <source>
        <dbReference type="EMBL" id="CAC5411807.1"/>
    </source>
</evidence>
<sequence length="550" mass="60734">MRQQIENRSVNSVKSTILNTKVSMVDSNRHSPRVRLDRVLKGLTEPDIELLSRKPDIELQSRAPDIGILSLKPDIGLLNNRPDIGLHSREPDIELPGRRANDLQNIKEIQTTDDNSNNKPSPFYSNVKLARLKAQGLQIRSMDIPRKKTVQFGSLFSGPNAANEQERIKVQVGPNRSIQPDQRLTNKKTIHLMPGIRGASDILSLHNKHRPQPGLTDLQNVPNSRSLPQNTHQTISGTHINGNFQFETSLLRFQHASNQGTRQIRVTSPPEIEKKQLHVDAGLANKVSRNNLNPNEYSGQPYAVVVNINTMKNMYNVCASDERFICNPVENNVAVSELHSWCISNCNQRYCPVVKCSCFCISLTANDVKNKIVESNEVMPSKQTNLLGKILENSGTGSSKLPKKVNIIGMKIEKSGIGSSKLPKTVNFIRMNSEYSGTGSPTPSKTINIIGMNAGNSGTGFPTASDIVNIIGMNAENTETAYPTPSKTASMIGKTGSTIIPHEVVLKSRVTCTVTNLFLSIKGMIDWCNNECNISLNNCPMHICDCQFVL</sequence>
<proteinExistence type="predicted"/>
<gene>
    <name evidence="1" type="ORF">MCOR_44853</name>
</gene>
<accession>A0A6J8DVQ6</accession>
<dbReference type="Proteomes" id="UP000507470">
    <property type="component" value="Unassembled WGS sequence"/>
</dbReference>
<dbReference type="OrthoDB" id="429145at2759"/>
<organism evidence="1 2">
    <name type="scientific">Mytilus coruscus</name>
    <name type="common">Sea mussel</name>
    <dbReference type="NCBI Taxonomy" id="42192"/>
    <lineage>
        <taxon>Eukaryota</taxon>
        <taxon>Metazoa</taxon>
        <taxon>Spiralia</taxon>
        <taxon>Lophotrochozoa</taxon>
        <taxon>Mollusca</taxon>
        <taxon>Bivalvia</taxon>
        <taxon>Autobranchia</taxon>
        <taxon>Pteriomorphia</taxon>
        <taxon>Mytilida</taxon>
        <taxon>Mytiloidea</taxon>
        <taxon>Mytilidae</taxon>
        <taxon>Mytilinae</taxon>
        <taxon>Mytilus</taxon>
    </lineage>
</organism>
<protein>
    <submittedName>
        <fullName evidence="1">Uncharacterized protein</fullName>
    </submittedName>
</protein>